<gene>
    <name evidence="1" type="ORF">UV8b_02336</name>
</gene>
<evidence type="ECO:0000313" key="2">
    <source>
        <dbReference type="Proteomes" id="UP000027002"/>
    </source>
</evidence>
<dbReference type="AlphaFoldDB" id="A0A8E5HMB0"/>
<evidence type="ECO:0000313" key="1">
    <source>
        <dbReference type="EMBL" id="QUC18095.1"/>
    </source>
</evidence>
<name>A0A8E5HMB0_USTVR</name>
<proteinExistence type="predicted"/>
<organism evidence="1 2">
    <name type="scientific">Ustilaginoidea virens</name>
    <name type="common">Rice false smut fungus</name>
    <name type="synonym">Villosiclava virens</name>
    <dbReference type="NCBI Taxonomy" id="1159556"/>
    <lineage>
        <taxon>Eukaryota</taxon>
        <taxon>Fungi</taxon>
        <taxon>Dikarya</taxon>
        <taxon>Ascomycota</taxon>
        <taxon>Pezizomycotina</taxon>
        <taxon>Sordariomycetes</taxon>
        <taxon>Hypocreomycetidae</taxon>
        <taxon>Hypocreales</taxon>
        <taxon>Clavicipitaceae</taxon>
        <taxon>Ustilaginoidea</taxon>
    </lineage>
</organism>
<dbReference type="Proteomes" id="UP000027002">
    <property type="component" value="Chromosome 2"/>
</dbReference>
<protein>
    <submittedName>
        <fullName evidence="1">Uncharacterized protein</fullName>
    </submittedName>
</protein>
<dbReference type="EMBL" id="CP072754">
    <property type="protein sequence ID" value="QUC18095.1"/>
    <property type="molecule type" value="Genomic_DNA"/>
</dbReference>
<accession>A0A8E5HMB0</accession>
<dbReference type="KEGG" id="uvi:66063114"/>
<sequence length="134" mass="14591">MMQWMASGLLGVGSRVKTLQHPLLASKGWDGRERSRLVTGLMSACFPKSCRNHIGTRASMDSTTLLHTHPSSISPVRVQSWQHDAVRARCARKTIGTSPREPKTHVYRATFSLGGAPIRLPHALAIISLAIIAA</sequence>
<dbReference type="RefSeq" id="XP_042995768.1">
    <property type="nucleotide sequence ID" value="XM_043139834.1"/>
</dbReference>
<reference evidence="1" key="1">
    <citation type="submission" date="2020-03" db="EMBL/GenBank/DDBJ databases">
        <title>A mixture of massive structural variations and highly conserved coding sequences in Ustilaginoidea virens genome.</title>
        <authorList>
            <person name="Zhang K."/>
            <person name="Zhao Z."/>
            <person name="Zhang Z."/>
            <person name="Li Y."/>
            <person name="Hsiang T."/>
            <person name="Sun W."/>
        </authorList>
    </citation>
    <scope>NUCLEOTIDE SEQUENCE</scope>
    <source>
        <strain evidence="1">UV-8b</strain>
    </source>
</reference>
<keyword evidence="2" id="KW-1185">Reference proteome</keyword>
<dbReference type="GeneID" id="66063114"/>